<organism evidence="3 4">
    <name type="scientific">Heracleum sosnowskyi</name>
    <dbReference type="NCBI Taxonomy" id="360622"/>
    <lineage>
        <taxon>Eukaryota</taxon>
        <taxon>Viridiplantae</taxon>
        <taxon>Streptophyta</taxon>
        <taxon>Embryophyta</taxon>
        <taxon>Tracheophyta</taxon>
        <taxon>Spermatophyta</taxon>
        <taxon>Magnoliopsida</taxon>
        <taxon>eudicotyledons</taxon>
        <taxon>Gunneridae</taxon>
        <taxon>Pentapetalae</taxon>
        <taxon>asterids</taxon>
        <taxon>campanulids</taxon>
        <taxon>Apiales</taxon>
        <taxon>Apiaceae</taxon>
        <taxon>Apioideae</taxon>
        <taxon>apioid superclade</taxon>
        <taxon>Tordylieae</taxon>
        <taxon>Tordyliinae</taxon>
        <taxon>Heracleum</taxon>
    </lineage>
</organism>
<dbReference type="InterPro" id="IPR036063">
    <property type="entry name" value="Smr_dom_sf"/>
</dbReference>
<feature type="domain" description="Smr" evidence="2">
    <location>
        <begin position="420"/>
        <end position="494"/>
    </location>
</feature>
<protein>
    <submittedName>
        <fullName evidence="3">Smr domain-containing protein</fullName>
    </submittedName>
</protein>
<dbReference type="PANTHER" id="PTHR47676:SF1">
    <property type="entry name" value="SMR DOMAIN-CONTAINING PROTEIN"/>
    <property type="match status" value="1"/>
</dbReference>
<feature type="compositionally biased region" description="Basic residues" evidence="1">
    <location>
        <begin position="1"/>
        <end position="16"/>
    </location>
</feature>
<dbReference type="Pfam" id="PF01713">
    <property type="entry name" value="Smr"/>
    <property type="match status" value="1"/>
</dbReference>
<reference evidence="3" key="2">
    <citation type="submission" date="2023-05" db="EMBL/GenBank/DDBJ databases">
        <authorList>
            <person name="Schelkunov M.I."/>
        </authorList>
    </citation>
    <scope>NUCLEOTIDE SEQUENCE</scope>
    <source>
        <strain evidence="3">Hsosn_3</strain>
        <tissue evidence="3">Leaf</tissue>
    </source>
</reference>
<gene>
    <name evidence="3" type="ORF">POM88_013357</name>
</gene>
<keyword evidence="4" id="KW-1185">Reference proteome</keyword>
<dbReference type="SMART" id="SM00463">
    <property type="entry name" value="SMR"/>
    <property type="match status" value="1"/>
</dbReference>
<evidence type="ECO:0000256" key="1">
    <source>
        <dbReference type="SAM" id="MobiDB-lite"/>
    </source>
</evidence>
<dbReference type="PROSITE" id="PS50828">
    <property type="entry name" value="SMR"/>
    <property type="match status" value="1"/>
</dbReference>
<dbReference type="AlphaFoldDB" id="A0AAD8J0V8"/>
<accession>A0AAD8J0V8</accession>
<sequence>MKHAKKKRSRPSKTKQVKKENKVESNGIDEETRVLNCLMEAFSSVSIEEASLAYKQANGDANKAAEILGGLDDRAVSCSSEMSGSCFSSEVSGSTSSSEIFGSSSGSEMCVENKSGLVVGVVKAKPKKKVVAATGMVSAVLGKEYLSSGTKKGKSVCDVSTSKEDLEQFLCSMLGDDCELSMGVVRDVLCQCKYDVEKALSVLLELSASSTQHSASGRCAEDFFNITEDTRSVLESSNYFLDRTSDSTSHSSESELQDNVWPMGYNSRNYFSALVGSEAPASVSAEISESELSWKVLESLFNTPKSSEQKPETMNWRNVVKKMEALGKSAQSTSVGDKERTHAKGDEYRVCRESARQHWDLMKSYYQKAATAYSNGERDYAAYMSEKGRTHNKIAREADVKASQDIFQARNKSIENVITIDLHGQHVKPAMKLLKLHLLFGAYVRSVRWFRVITGCGTHGMGKSKLKQSVTNLLQKEGIQWSEENRGTLLIRLDGQTEFGFLDTDSDTE</sequence>
<dbReference type="EMBL" id="JAUIZM010000003">
    <property type="protein sequence ID" value="KAK1394301.1"/>
    <property type="molecule type" value="Genomic_DNA"/>
</dbReference>
<evidence type="ECO:0000259" key="2">
    <source>
        <dbReference type="PROSITE" id="PS50828"/>
    </source>
</evidence>
<dbReference type="Gene3D" id="3.30.1370.110">
    <property type="match status" value="1"/>
</dbReference>
<comment type="caution">
    <text evidence="3">The sequence shown here is derived from an EMBL/GenBank/DDBJ whole genome shotgun (WGS) entry which is preliminary data.</text>
</comment>
<dbReference type="InterPro" id="IPR056254">
    <property type="entry name" value="At5g58720/SDE5-like_UBA-like"/>
</dbReference>
<evidence type="ECO:0000313" key="4">
    <source>
        <dbReference type="Proteomes" id="UP001237642"/>
    </source>
</evidence>
<dbReference type="SUPFAM" id="SSF160443">
    <property type="entry name" value="SMR domain-like"/>
    <property type="match status" value="1"/>
</dbReference>
<dbReference type="PANTHER" id="PTHR47676">
    <property type="entry name" value="OS01G0225100 PROTEIN"/>
    <property type="match status" value="1"/>
</dbReference>
<dbReference type="InterPro" id="IPR055319">
    <property type="entry name" value="At5g58720-like"/>
</dbReference>
<dbReference type="InterPro" id="IPR002625">
    <property type="entry name" value="Smr_dom"/>
</dbReference>
<name>A0AAD8J0V8_9APIA</name>
<dbReference type="Pfam" id="PF08590">
    <property type="entry name" value="DUF1771"/>
    <property type="match status" value="1"/>
</dbReference>
<proteinExistence type="predicted"/>
<feature type="region of interest" description="Disordered" evidence="1">
    <location>
        <begin position="1"/>
        <end position="25"/>
    </location>
</feature>
<dbReference type="Pfam" id="PF24767">
    <property type="entry name" value="UBA_At5g58720"/>
    <property type="match status" value="1"/>
</dbReference>
<reference evidence="3" key="1">
    <citation type="submission" date="2023-02" db="EMBL/GenBank/DDBJ databases">
        <title>Genome of toxic invasive species Heracleum sosnowskyi carries increased number of genes despite the absence of recent whole-genome duplications.</title>
        <authorList>
            <person name="Schelkunov M."/>
            <person name="Shtratnikova V."/>
            <person name="Makarenko M."/>
            <person name="Klepikova A."/>
            <person name="Omelchenko D."/>
            <person name="Novikova G."/>
            <person name="Obukhova E."/>
            <person name="Bogdanov V."/>
            <person name="Penin A."/>
            <person name="Logacheva M."/>
        </authorList>
    </citation>
    <scope>NUCLEOTIDE SEQUENCE</scope>
    <source>
        <strain evidence="3">Hsosn_3</strain>
        <tissue evidence="3">Leaf</tissue>
    </source>
</reference>
<evidence type="ECO:0000313" key="3">
    <source>
        <dbReference type="EMBL" id="KAK1394301.1"/>
    </source>
</evidence>
<dbReference type="SMART" id="SM01162">
    <property type="entry name" value="DUF1771"/>
    <property type="match status" value="1"/>
</dbReference>
<dbReference type="Proteomes" id="UP001237642">
    <property type="component" value="Unassembled WGS sequence"/>
</dbReference>
<dbReference type="InterPro" id="IPR013899">
    <property type="entry name" value="DUF1771"/>
</dbReference>